<dbReference type="EMBL" id="BARU01024736">
    <property type="protein sequence ID" value="GAH52750.1"/>
    <property type="molecule type" value="Genomic_DNA"/>
</dbReference>
<accession>X1H6N3</accession>
<protein>
    <submittedName>
        <fullName evidence="1">Uncharacterized protein</fullName>
    </submittedName>
</protein>
<sequence length="93" mass="10736">MQFGNPELEVLRKSCLYTIRCNASPWTVPPGYLSTHWEGRTFHDEFYPFMALISGCYTDLAERIPRYRLITLPVAVRRSAGHGAHYAWEATED</sequence>
<dbReference type="AlphaFoldDB" id="X1H6N3"/>
<evidence type="ECO:0000313" key="1">
    <source>
        <dbReference type="EMBL" id="GAH52750.1"/>
    </source>
</evidence>
<dbReference type="InterPro" id="IPR012341">
    <property type="entry name" value="6hp_glycosidase-like_sf"/>
</dbReference>
<comment type="caution">
    <text evidence="1">The sequence shown here is derived from an EMBL/GenBank/DDBJ whole genome shotgun (WGS) entry which is preliminary data.</text>
</comment>
<proteinExistence type="predicted"/>
<feature type="non-terminal residue" evidence="1">
    <location>
        <position position="93"/>
    </location>
</feature>
<name>X1H6N3_9ZZZZ</name>
<gene>
    <name evidence="1" type="ORF">S03H2_39959</name>
</gene>
<reference evidence="1" key="1">
    <citation type="journal article" date="2014" name="Front. Microbiol.">
        <title>High frequency of phylogenetically diverse reductive dehalogenase-homologous genes in deep subseafloor sedimentary metagenomes.</title>
        <authorList>
            <person name="Kawai M."/>
            <person name="Futagami T."/>
            <person name="Toyoda A."/>
            <person name="Takaki Y."/>
            <person name="Nishi S."/>
            <person name="Hori S."/>
            <person name="Arai W."/>
            <person name="Tsubouchi T."/>
            <person name="Morono Y."/>
            <person name="Uchiyama I."/>
            <person name="Ito T."/>
            <person name="Fujiyama A."/>
            <person name="Inagaki F."/>
            <person name="Takami H."/>
        </authorList>
    </citation>
    <scope>NUCLEOTIDE SEQUENCE</scope>
    <source>
        <strain evidence="1">Expedition CK06-06</strain>
    </source>
</reference>
<dbReference type="Gene3D" id="1.50.10.10">
    <property type="match status" value="1"/>
</dbReference>
<organism evidence="1">
    <name type="scientific">marine sediment metagenome</name>
    <dbReference type="NCBI Taxonomy" id="412755"/>
    <lineage>
        <taxon>unclassified sequences</taxon>
        <taxon>metagenomes</taxon>
        <taxon>ecological metagenomes</taxon>
    </lineage>
</organism>
<dbReference type="GO" id="GO:0005975">
    <property type="term" value="P:carbohydrate metabolic process"/>
    <property type="evidence" value="ECO:0007669"/>
    <property type="project" value="InterPro"/>
</dbReference>